<keyword evidence="2" id="KW-0012">Acyltransferase</keyword>
<dbReference type="AlphaFoldDB" id="A0A9X5BEQ1"/>
<evidence type="ECO:0000259" key="4">
    <source>
        <dbReference type="Pfam" id="PF08545"/>
    </source>
</evidence>
<sequence length="354" mass="39110">MASGKLRNLSIRGIICALPDNKVLTVSRENVFGKETVDKIIESTGITSTYRVLPRQTASDLCFHAAENLIKKLNWNKEDIGILIFTSHAPDYKRPATACVLQGRLGFSQDCMAFDIGLGCSGFVYGMSVIGSIMQNPDIKKGLLLMGDMSSVSTDPDTTNNLLFGDCGAAVAIERNEECEDIDFLLKTDGTRYQSLLAVGGGYRHQNNHNDYCYMDGNNVFSFSISDVVKTIKEFMDSWDICTEDIDMLALHQANSLIMKNIAKKCKISLDKVPISINHYGNTSSSSIPLAIVDSLLRNNIQKKEKYRVIASGYGLGLSWGVMNFVLESSMKVGMLYTKTYFDDGHYGEGEENV</sequence>
<dbReference type="Proteomes" id="UP001154420">
    <property type="component" value="Unassembled WGS sequence"/>
</dbReference>
<dbReference type="CDD" id="cd00830">
    <property type="entry name" value="KAS_III"/>
    <property type="match status" value="1"/>
</dbReference>
<dbReference type="Pfam" id="PF08545">
    <property type="entry name" value="ACP_syn_III"/>
    <property type="match status" value="1"/>
</dbReference>
<dbReference type="EMBL" id="QZDT01000011">
    <property type="protein sequence ID" value="NBJ92674.1"/>
    <property type="molecule type" value="Genomic_DNA"/>
</dbReference>
<protein>
    <submittedName>
        <fullName evidence="5">Ketoacyl-ACP synthase III</fullName>
    </submittedName>
</protein>
<dbReference type="GO" id="GO:0004315">
    <property type="term" value="F:3-oxoacyl-[acyl-carrier-protein] synthase activity"/>
    <property type="evidence" value="ECO:0007669"/>
    <property type="project" value="InterPro"/>
</dbReference>
<evidence type="ECO:0000256" key="2">
    <source>
        <dbReference type="ARBA" id="ARBA00023315"/>
    </source>
</evidence>
<dbReference type="Pfam" id="PF08541">
    <property type="entry name" value="ACP_syn_III_C"/>
    <property type="match status" value="1"/>
</dbReference>
<dbReference type="InterPro" id="IPR013747">
    <property type="entry name" value="ACP_syn_III_C"/>
</dbReference>
<name>A0A9X5BEQ1_9FIRM</name>
<evidence type="ECO:0000256" key="1">
    <source>
        <dbReference type="ARBA" id="ARBA00022679"/>
    </source>
</evidence>
<dbReference type="InterPro" id="IPR016039">
    <property type="entry name" value="Thiolase-like"/>
</dbReference>
<dbReference type="GO" id="GO:0044550">
    <property type="term" value="P:secondary metabolite biosynthetic process"/>
    <property type="evidence" value="ECO:0007669"/>
    <property type="project" value="TreeGrafter"/>
</dbReference>
<organism evidence="5 6">
    <name type="scientific">Parablautia muri</name>
    <dbReference type="NCBI Taxonomy" id="2320879"/>
    <lineage>
        <taxon>Bacteria</taxon>
        <taxon>Bacillati</taxon>
        <taxon>Bacillota</taxon>
        <taxon>Clostridia</taxon>
        <taxon>Lachnospirales</taxon>
        <taxon>Lachnospiraceae</taxon>
        <taxon>Parablautia</taxon>
    </lineage>
</organism>
<accession>A0A9X5BEQ1</accession>
<dbReference type="GO" id="GO:0006633">
    <property type="term" value="P:fatty acid biosynthetic process"/>
    <property type="evidence" value="ECO:0007669"/>
    <property type="project" value="InterPro"/>
</dbReference>
<dbReference type="OrthoDB" id="9815506at2"/>
<evidence type="ECO:0000313" key="5">
    <source>
        <dbReference type="EMBL" id="NBJ92674.1"/>
    </source>
</evidence>
<dbReference type="SUPFAM" id="SSF53901">
    <property type="entry name" value="Thiolase-like"/>
    <property type="match status" value="1"/>
</dbReference>
<feature type="domain" description="Beta-ketoacyl-[acyl-carrier-protein] synthase III N-terminal" evidence="4">
    <location>
        <begin position="114"/>
        <end position="190"/>
    </location>
</feature>
<gene>
    <name evidence="5" type="ORF">D5281_08725</name>
</gene>
<dbReference type="PANTHER" id="PTHR34069">
    <property type="entry name" value="3-OXOACYL-[ACYL-CARRIER-PROTEIN] SYNTHASE 3"/>
    <property type="match status" value="1"/>
</dbReference>
<evidence type="ECO:0000313" key="6">
    <source>
        <dbReference type="Proteomes" id="UP001154420"/>
    </source>
</evidence>
<keyword evidence="6" id="KW-1185">Reference proteome</keyword>
<keyword evidence="1" id="KW-0808">Transferase</keyword>
<dbReference type="PANTHER" id="PTHR34069:SF3">
    <property type="entry name" value="ACYL-COA:ACYL-COA ALKYLTRANSFERASE"/>
    <property type="match status" value="1"/>
</dbReference>
<evidence type="ECO:0000259" key="3">
    <source>
        <dbReference type="Pfam" id="PF08541"/>
    </source>
</evidence>
<proteinExistence type="predicted"/>
<comment type="caution">
    <text evidence="5">The sequence shown here is derived from an EMBL/GenBank/DDBJ whole genome shotgun (WGS) entry which is preliminary data.</text>
</comment>
<feature type="domain" description="Beta-ketoacyl-[acyl-carrier-protein] synthase III C-terminal" evidence="3">
    <location>
        <begin position="241"/>
        <end position="323"/>
    </location>
</feature>
<dbReference type="InterPro" id="IPR013751">
    <property type="entry name" value="ACP_syn_III_N"/>
</dbReference>
<reference evidence="5" key="1">
    <citation type="submission" date="2018-09" db="EMBL/GenBank/DDBJ databases">
        <title>Murine metabolic-syndrome-specific gut microbial biobank.</title>
        <authorList>
            <person name="Liu C."/>
        </authorList>
    </citation>
    <scope>NUCLEOTIDE SEQUENCE</scope>
    <source>
        <strain evidence="5">D42-62</strain>
    </source>
</reference>
<dbReference type="Gene3D" id="3.40.47.10">
    <property type="match status" value="1"/>
</dbReference>